<dbReference type="EMBL" id="JACAQB010000002">
    <property type="protein sequence ID" value="NWB94347.1"/>
    <property type="molecule type" value="Genomic_DNA"/>
</dbReference>
<organism evidence="1 2">
    <name type="scientific">Pseudomonas gingeri</name>
    <dbReference type="NCBI Taxonomy" id="117681"/>
    <lineage>
        <taxon>Bacteria</taxon>
        <taxon>Pseudomonadati</taxon>
        <taxon>Pseudomonadota</taxon>
        <taxon>Gammaproteobacteria</taxon>
        <taxon>Pseudomonadales</taxon>
        <taxon>Pseudomonadaceae</taxon>
        <taxon>Pseudomonas</taxon>
    </lineage>
</organism>
<dbReference type="Proteomes" id="UP000539985">
    <property type="component" value="Unassembled WGS sequence"/>
</dbReference>
<dbReference type="InterPro" id="IPR029062">
    <property type="entry name" value="Class_I_gatase-like"/>
</dbReference>
<gene>
    <name evidence="1" type="ORF">HX882_00400</name>
</gene>
<comment type="caution">
    <text evidence="1">The sequence shown here is derived from an EMBL/GenBank/DDBJ whole genome shotgun (WGS) entry which is preliminary data.</text>
</comment>
<reference evidence="1 2" key="1">
    <citation type="submission" date="2020-04" db="EMBL/GenBank/DDBJ databases">
        <title>Molecular characterization of pseudomonads from Agaricus bisporus reveal novel blotch 2 pathogens in Western Europe.</title>
        <authorList>
            <person name="Taparia T."/>
            <person name="Krijger M."/>
            <person name="Haynes E."/>
            <person name="Elpinstone J.G."/>
            <person name="Noble R."/>
            <person name="Van Der Wolf J."/>
        </authorList>
    </citation>
    <scope>NUCLEOTIDE SEQUENCE [LARGE SCALE GENOMIC DNA]</scope>
    <source>
        <strain evidence="1 2">H7001</strain>
    </source>
</reference>
<sequence length="142" mass="14892">MSRLPLIGVTACSRQVGLQAYPISGDNHVRAVAVAAKGLPLILPSLGEWLEPSDILDGLEGPPFTGSCANVNAHLHGGPASAPGTAHDSARERTTLPLIRTAVAACIPVLGVCQGFEDMNMVFGNIGRKRIFQRDADTPRNA</sequence>
<protein>
    <submittedName>
        <fullName evidence="1">Gamma-glutamyl-gamma-aminobutyrate hydrolase family protein</fullName>
    </submittedName>
</protein>
<name>A0A7Y7X8X4_9PSED</name>
<dbReference type="AlphaFoldDB" id="A0A7Y7X8X4"/>
<dbReference type="Pfam" id="PF07722">
    <property type="entry name" value="Peptidase_C26"/>
    <property type="match status" value="1"/>
</dbReference>
<evidence type="ECO:0000313" key="1">
    <source>
        <dbReference type="EMBL" id="NWB94347.1"/>
    </source>
</evidence>
<dbReference type="GO" id="GO:0016787">
    <property type="term" value="F:hydrolase activity"/>
    <property type="evidence" value="ECO:0007669"/>
    <property type="project" value="UniProtKB-KW"/>
</dbReference>
<accession>A0A7Y7X8X4</accession>
<evidence type="ECO:0000313" key="2">
    <source>
        <dbReference type="Proteomes" id="UP000539985"/>
    </source>
</evidence>
<dbReference type="Gene3D" id="3.40.50.880">
    <property type="match status" value="1"/>
</dbReference>
<keyword evidence="1" id="KW-0378">Hydrolase</keyword>
<dbReference type="SUPFAM" id="SSF52317">
    <property type="entry name" value="Class I glutamine amidotransferase-like"/>
    <property type="match status" value="1"/>
</dbReference>
<proteinExistence type="predicted"/>
<dbReference type="InterPro" id="IPR011697">
    <property type="entry name" value="Peptidase_C26"/>
</dbReference>